<keyword evidence="8" id="KW-1185">Reference proteome</keyword>
<evidence type="ECO:0000313" key="8">
    <source>
        <dbReference type="Proteomes" id="UP000198656"/>
    </source>
</evidence>
<comment type="similarity">
    <text evidence="2">Belongs to the CorA metal ion transporter (MIT) (TC 1.A.35) family.</text>
</comment>
<dbReference type="RefSeq" id="WP_092335734.1">
    <property type="nucleotide sequence ID" value="NZ_FNCP01000043.1"/>
</dbReference>
<gene>
    <name evidence="7" type="ORF">SAMN05443529_14322</name>
</gene>
<feature type="transmembrane region" description="Helical" evidence="6">
    <location>
        <begin position="253"/>
        <end position="273"/>
    </location>
</feature>
<accession>A0A1G8L295</accession>
<dbReference type="GO" id="GO:0046873">
    <property type="term" value="F:metal ion transmembrane transporter activity"/>
    <property type="evidence" value="ECO:0007669"/>
    <property type="project" value="InterPro"/>
</dbReference>
<evidence type="ECO:0000256" key="6">
    <source>
        <dbReference type="SAM" id="Phobius"/>
    </source>
</evidence>
<evidence type="ECO:0000256" key="3">
    <source>
        <dbReference type="ARBA" id="ARBA00022692"/>
    </source>
</evidence>
<dbReference type="CDD" id="cd12827">
    <property type="entry name" value="EcCorA_ZntB-like_u2"/>
    <property type="match status" value="1"/>
</dbReference>
<evidence type="ECO:0000313" key="7">
    <source>
        <dbReference type="EMBL" id="SDI49280.1"/>
    </source>
</evidence>
<name>A0A1G8L295_9FIRM</name>
<dbReference type="InterPro" id="IPR047199">
    <property type="entry name" value="CorA-like"/>
</dbReference>
<keyword evidence="5 6" id="KW-0472">Membrane</keyword>
<dbReference type="Gene3D" id="3.30.460.20">
    <property type="entry name" value="CorA soluble domain-like"/>
    <property type="match status" value="1"/>
</dbReference>
<dbReference type="InterPro" id="IPR002523">
    <property type="entry name" value="MgTranspt_CorA/ZnTranspt_ZntB"/>
</dbReference>
<reference evidence="8" key="1">
    <citation type="submission" date="2016-10" db="EMBL/GenBank/DDBJ databases">
        <authorList>
            <person name="Varghese N."/>
            <person name="Submissions S."/>
        </authorList>
    </citation>
    <scope>NUCLEOTIDE SEQUENCE [LARGE SCALE GENOMIC DNA]</scope>
    <source>
        <strain evidence="8">DSM 8344</strain>
    </source>
</reference>
<feature type="transmembrane region" description="Helical" evidence="6">
    <location>
        <begin position="285"/>
        <end position="305"/>
    </location>
</feature>
<proteinExistence type="inferred from homology"/>
<sequence>MIAVYNTINNTIVKTDKPEVKGSWVNMINPSEEEIALITKALNLENEFSIRDALDDEERPRIEAENDQIFVIINVPIRQDATVIYDTIPLGIILTKDHFVTVCLQEVDVLKDFECGKVRGLETYKKTRFLFQILYKSATLYLSFLREIEKKTNEIELTLHKSMKNQELIRLLNLQKSLLYFTTSLKSNDKVMQKLLRTKVLKIYEEDQDLLEDVIIENKQAVEMAETYSNISSSMMDAFASIISNNLNMVMKFLASITIILALPTMLASFFGMNVNIPFQTSEHGFLIIVGMSVVLCFGGVIFLAKRKMF</sequence>
<dbReference type="InterPro" id="IPR045863">
    <property type="entry name" value="CorA_TM1_TM2"/>
</dbReference>
<keyword evidence="3 6" id="KW-0812">Transmembrane</keyword>
<evidence type="ECO:0000256" key="1">
    <source>
        <dbReference type="ARBA" id="ARBA00004141"/>
    </source>
</evidence>
<evidence type="ECO:0000256" key="4">
    <source>
        <dbReference type="ARBA" id="ARBA00022989"/>
    </source>
</evidence>
<dbReference type="SUPFAM" id="SSF144083">
    <property type="entry name" value="Magnesium transport protein CorA, transmembrane region"/>
    <property type="match status" value="1"/>
</dbReference>
<dbReference type="OrthoDB" id="9803416at2"/>
<dbReference type="STRING" id="1121419.SAMN05443529_14322"/>
<dbReference type="InterPro" id="IPR045861">
    <property type="entry name" value="CorA_cytoplasmic_dom"/>
</dbReference>
<dbReference type="AlphaFoldDB" id="A0A1G8L295"/>
<dbReference type="PANTHER" id="PTHR47891:SF2">
    <property type="entry name" value="MAGNESIUM AND COBALT TRANSPORTER"/>
    <property type="match status" value="1"/>
</dbReference>
<comment type="subcellular location">
    <subcellularLocation>
        <location evidence="1">Membrane</location>
        <topology evidence="1">Multi-pass membrane protein</topology>
    </subcellularLocation>
</comment>
<dbReference type="Proteomes" id="UP000198656">
    <property type="component" value="Unassembled WGS sequence"/>
</dbReference>
<dbReference type="EMBL" id="FNCP01000043">
    <property type="protein sequence ID" value="SDI49280.1"/>
    <property type="molecule type" value="Genomic_DNA"/>
</dbReference>
<evidence type="ECO:0000256" key="2">
    <source>
        <dbReference type="ARBA" id="ARBA00009765"/>
    </source>
</evidence>
<dbReference type="Pfam" id="PF01544">
    <property type="entry name" value="CorA"/>
    <property type="match status" value="1"/>
</dbReference>
<dbReference type="SUPFAM" id="SSF143865">
    <property type="entry name" value="CorA soluble domain-like"/>
    <property type="match status" value="1"/>
</dbReference>
<dbReference type="Gene3D" id="1.20.58.340">
    <property type="entry name" value="Magnesium transport protein CorA, transmembrane region"/>
    <property type="match status" value="2"/>
</dbReference>
<dbReference type="PANTHER" id="PTHR47891">
    <property type="entry name" value="TRANSPORTER-RELATED"/>
    <property type="match status" value="1"/>
</dbReference>
<dbReference type="GO" id="GO:0016020">
    <property type="term" value="C:membrane"/>
    <property type="evidence" value="ECO:0007669"/>
    <property type="project" value="UniProtKB-SubCell"/>
</dbReference>
<keyword evidence="4 6" id="KW-1133">Transmembrane helix</keyword>
<evidence type="ECO:0000256" key="5">
    <source>
        <dbReference type="ARBA" id="ARBA00023136"/>
    </source>
</evidence>
<organism evidence="7 8">
    <name type="scientific">Desulfosporosinus hippei DSM 8344</name>
    <dbReference type="NCBI Taxonomy" id="1121419"/>
    <lineage>
        <taxon>Bacteria</taxon>
        <taxon>Bacillati</taxon>
        <taxon>Bacillota</taxon>
        <taxon>Clostridia</taxon>
        <taxon>Eubacteriales</taxon>
        <taxon>Desulfitobacteriaceae</taxon>
        <taxon>Desulfosporosinus</taxon>
    </lineage>
</organism>
<protein>
    <submittedName>
        <fullName evidence="7">Magnesium transporter</fullName>
    </submittedName>
</protein>